<evidence type="ECO:0000256" key="1">
    <source>
        <dbReference type="SAM" id="MobiDB-lite"/>
    </source>
</evidence>
<reference evidence="4" key="1">
    <citation type="journal article" date="2019" name="Nat. Commun.">
        <title>Expansion of phycobilisome linker gene families in mesophilic red algae.</title>
        <authorList>
            <person name="Lee J."/>
            <person name="Kim D."/>
            <person name="Bhattacharya D."/>
            <person name="Yoon H.S."/>
        </authorList>
    </citation>
    <scope>NUCLEOTIDE SEQUENCE [LARGE SCALE GENOMIC DNA]</scope>
    <source>
        <strain evidence="4">CCMP 1328</strain>
    </source>
</reference>
<evidence type="ECO:0000313" key="4">
    <source>
        <dbReference type="Proteomes" id="UP000324585"/>
    </source>
</evidence>
<dbReference type="InterPro" id="IPR016563">
    <property type="entry name" value="Npl4"/>
</dbReference>
<feature type="compositionally biased region" description="Low complexity" evidence="1">
    <location>
        <begin position="88"/>
        <end position="105"/>
    </location>
</feature>
<dbReference type="GO" id="GO:0006511">
    <property type="term" value="P:ubiquitin-dependent protein catabolic process"/>
    <property type="evidence" value="ECO:0007669"/>
    <property type="project" value="InterPro"/>
</dbReference>
<dbReference type="OMA" id="RVGWIFS"/>
<dbReference type="InterPro" id="IPR029071">
    <property type="entry name" value="Ubiquitin-like_domsf"/>
</dbReference>
<dbReference type="GO" id="GO:0005634">
    <property type="term" value="C:nucleus"/>
    <property type="evidence" value="ECO:0007669"/>
    <property type="project" value="TreeGrafter"/>
</dbReference>
<evidence type="ECO:0000259" key="2">
    <source>
        <dbReference type="Pfam" id="PF11543"/>
    </source>
</evidence>
<dbReference type="GO" id="GO:0031625">
    <property type="term" value="F:ubiquitin protein ligase binding"/>
    <property type="evidence" value="ECO:0007669"/>
    <property type="project" value="TreeGrafter"/>
</dbReference>
<dbReference type="PANTHER" id="PTHR12710:SF0">
    <property type="entry name" value="NUCLEAR PROTEIN LOCALIZATION PROTEIN 4 HOMOLOG"/>
    <property type="match status" value="1"/>
</dbReference>
<dbReference type="Gene3D" id="3.10.20.90">
    <property type="entry name" value="Phosphatidylinositol 3-kinase Catalytic Subunit, Chain A, domain 1"/>
    <property type="match status" value="1"/>
</dbReference>
<feature type="compositionally biased region" description="Basic and acidic residues" evidence="1">
    <location>
        <begin position="116"/>
        <end position="130"/>
    </location>
</feature>
<dbReference type="Gene3D" id="3.40.140.10">
    <property type="entry name" value="Cytidine Deaminase, domain 2"/>
    <property type="match status" value="1"/>
</dbReference>
<evidence type="ECO:0000313" key="3">
    <source>
        <dbReference type="EMBL" id="KAA8494281.1"/>
    </source>
</evidence>
<comment type="caution">
    <text evidence="3">The sequence shown here is derived from an EMBL/GenBank/DDBJ whole genome shotgun (WGS) entry which is preliminary data.</text>
</comment>
<dbReference type="AlphaFoldDB" id="A0A5J4YRZ7"/>
<dbReference type="InterPro" id="IPR024682">
    <property type="entry name" value="Npl4_Ub-like_dom"/>
</dbReference>
<dbReference type="PANTHER" id="PTHR12710">
    <property type="entry name" value="NUCLEAR PROTEIN LOCALIZATION 4"/>
    <property type="match status" value="1"/>
</dbReference>
<dbReference type="EMBL" id="VRMN01000005">
    <property type="protein sequence ID" value="KAA8494281.1"/>
    <property type="molecule type" value="Genomic_DNA"/>
</dbReference>
<feature type="domain" description="Nuclear pore localisation protein Npl4 ubiquitin-like" evidence="2">
    <location>
        <begin position="1"/>
        <end position="75"/>
    </location>
</feature>
<dbReference type="OrthoDB" id="10251089at2759"/>
<protein>
    <submittedName>
        <fullName evidence="3">Nuclear protein localization protein 4-like</fullName>
    </submittedName>
</protein>
<dbReference type="GO" id="GO:0043130">
    <property type="term" value="F:ubiquitin binding"/>
    <property type="evidence" value="ECO:0007669"/>
    <property type="project" value="TreeGrafter"/>
</dbReference>
<keyword evidence="4" id="KW-1185">Reference proteome</keyword>
<accession>A0A5J4YRZ7</accession>
<proteinExistence type="predicted"/>
<gene>
    <name evidence="3" type="ORF">FVE85_4256</name>
</gene>
<organism evidence="3 4">
    <name type="scientific">Porphyridium purpureum</name>
    <name type="common">Red alga</name>
    <name type="synonym">Porphyridium cruentum</name>
    <dbReference type="NCBI Taxonomy" id="35688"/>
    <lineage>
        <taxon>Eukaryota</taxon>
        <taxon>Rhodophyta</taxon>
        <taxon>Bangiophyceae</taxon>
        <taxon>Porphyridiales</taxon>
        <taxon>Porphyridiaceae</taxon>
        <taxon>Porphyridium</taxon>
    </lineage>
</organism>
<dbReference type="Pfam" id="PF11543">
    <property type="entry name" value="UN_NPL4"/>
    <property type="match status" value="1"/>
</dbReference>
<feature type="region of interest" description="Disordered" evidence="1">
    <location>
        <begin position="85"/>
        <end position="163"/>
    </location>
</feature>
<name>A0A5J4YRZ7_PORPP</name>
<dbReference type="SUPFAM" id="SSF54236">
    <property type="entry name" value="Ubiquitin-like"/>
    <property type="match status" value="1"/>
</dbReference>
<dbReference type="Proteomes" id="UP000324585">
    <property type="component" value="Unassembled WGS sequence"/>
</dbReference>
<sequence length="526" mass="58123">MLVRVRMPDGTTLRLPVEPNDSVEQVVAKLRDTKKLDEDAGIKLFSDARFLSELLPLSATLKEHAVAHGDFLYVQGAMIDAKVPADNSGASASTERAASAARSASQGEPSPAGPSENRDHAANGRAHEFNSPELETAAEKRSTLSSHCRHGPRGMCEQCGGEPAETRSLGRCKHSPRGMCEHCMPKEDPRERYKRELEKWKGRNYAGTSIAVMEALEALQFKIKPQDSANVLAVSVDQSSANSFQAYLAHVGFSQQRFGFMYGTKTDDSVVMIEAIYEPPQCGDHEAYAPIAGTFDEQQSSAAAVLDERAQRIAEYLSMARMGVIFSAKPRKCILSGADVLFCAKCIVEEEERFGAEHAKSFVIINVALAADGSVMFEAYQLSDQCVEMYKAGVFLEEQKPNSGRVKTRDAVIVEGKETNSVHSEFFLISIPIRGHDSWLRCSFPVENRDLKPQGQDDVVRSVTKHKDVPFHEQLADYHQLLYLCNVFDLHTDMPTICDIALKKREPSDTEHGYKLMFDALASGTH</sequence>